<sequence>MPNLHTVPTKPQNTVDLLLPSTPENSDFFRASVGNAKTTGNDPKDGLTFYFYFLEIEQHVKGSLWIEFFLLSSVARVVCSMFCRMSVMWVLIKDAKKIC</sequence>
<organism evidence="1 2">
    <name type="scientific">Caerostris extrusa</name>
    <name type="common">Bark spider</name>
    <name type="synonym">Caerostris bankana</name>
    <dbReference type="NCBI Taxonomy" id="172846"/>
    <lineage>
        <taxon>Eukaryota</taxon>
        <taxon>Metazoa</taxon>
        <taxon>Ecdysozoa</taxon>
        <taxon>Arthropoda</taxon>
        <taxon>Chelicerata</taxon>
        <taxon>Arachnida</taxon>
        <taxon>Araneae</taxon>
        <taxon>Araneomorphae</taxon>
        <taxon>Entelegynae</taxon>
        <taxon>Araneoidea</taxon>
        <taxon>Araneidae</taxon>
        <taxon>Caerostris</taxon>
    </lineage>
</organism>
<reference evidence="1 2" key="1">
    <citation type="submission" date="2021-06" db="EMBL/GenBank/DDBJ databases">
        <title>Caerostris extrusa draft genome.</title>
        <authorList>
            <person name="Kono N."/>
            <person name="Arakawa K."/>
        </authorList>
    </citation>
    <scope>NUCLEOTIDE SEQUENCE [LARGE SCALE GENOMIC DNA]</scope>
</reference>
<dbReference type="Proteomes" id="UP001054945">
    <property type="component" value="Unassembled WGS sequence"/>
</dbReference>
<name>A0AAV4MLR4_CAEEX</name>
<comment type="caution">
    <text evidence="1">The sequence shown here is derived from an EMBL/GenBank/DDBJ whole genome shotgun (WGS) entry which is preliminary data.</text>
</comment>
<keyword evidence="2" id="KW-1185">Reference proteome</keyword>
<evidence type="ECO:0000313" key="2">
    <source>
        <dbReference type="Proteomes" id="UP001054945"/>
    </source>
</evidence>
<dbReference type="AlphaFoldDB" id="A0AAV4MLR4"/>
<proteinExistence type="predicted"/>
<dbReference type="EMBL" id="BPLR01002311">
    <property type="protein sequence ID" value="GIX72416.1"/>
    <property type="molecule type" value="Genomic_DNA"/>
</dbReference>
<protein>
    <submittedName>
        <fullName evidence="1">Uncharacterized protein</fullName>
    </submittedName>
</protein>
<evidence type="ECO:0000313" key="1">
    <source>
        <dbReference type="EMBL" id="GIX72416.1"/>
    </source>
</evidence>
<gene>
    <name evidence="1" type="ORF">CEXT_479571</name>
</gene>
<accession>A0AAV4MLR4</accession>